<dbReference type="GO" id="GO:0009882">
    <property type="term" value="F:blue light photoreceptor activity"/>
    <property type="evidence" value="ECO:0007669"/>
    <property type="project" value="InterPro"/>
</dbReference>
<name>A0A843YBS5_9RHOB</name>
<sequence length="143" mass="16446">MLFRLLYRAKANYPPFTFHDLDILRTATAFNSANDVTGFLIRDEYEYFQVLEGERQVLLDLAHRIAKDGRIYGYTDIWSGEIEARLFDLWSMGFHILGQADNGLPYRLSLLTPWTTPTLKQRAIRDIAQVAIDKYQGATSGHS</sequence>
<gene>
    <name evidence="2" type="ORF">GFB49_08155</name>
</gene>
<protein>
    <recommendedName>
        <fullName evidence="1">BLUF domain-containing protein</fullName>
    </recommendedName>
</protein>
<dbReference type="GO" id="GO:0071949">
    <property type="term" value="F:FAD binding"/>
    <property type="evidence" value="ECO:0007669"/>
    <property type="project" value="InterPro"/>
</dbReference>
<dbReference type="Gene3D" id="3.30.70.100">
    <property type="match status" value="1"/>
</dbReference>
<dbReference type="EMBL" id="WIBF01000004">
    <property type="protein sequence ID" value="MQQ08421.1"/>
    <property type="molecule type" value="Genomic_DNA"/>
</dbReference>
<dbReference type="InterPro" id="IPR007024">
    <property type="entry name" value="BLUF_domain"/>
</dbReference>
<organism evidence="2 3">
    <name type="scientific">Tritonibacter litoralis</name>
    <dbReference type="NCBI Taxonomy" id="2662264"/>
    <lineage>
        <taxon>Bacteria</taxon>
        <taxon>Pseudomonadati</taxon>
        <taxon>Pseudomonadota</taxon>
        <taxon>Alphaproteobacteria</taxon>
        <taxon>Rhodobacterales</taxon>
        <taxon>Paracoccaceae</taxon>
        <taxon>Tritonibacter</taxon>
    </lineage>
</organism>
<comment type="caution">
    <text evidence="2">The sequence shown here is derived from an EMBL/GenBank/DDBJ whole genome shotgun (WGS) entry which is preliminary data.</text>
</comment>
<dbReference type="RefSeq" id="WP_153215375.1">
    <property type="nucleotide sequence ID" value="NZ_WIBF01000004.1"/>
</dbReference>
<dbReference type="InterPro" id="IPR036046">
    <property type="entry name" value="Acylphosphatase-like_dom_sf"/>
</dbReference>
<dbReference type="SUPFAM" id="SSF54975">
    <property type="entry name" value="Acylphosphatase/BLUF domain-like"/>
    <property type="match status" value="1"/>
</dbReference>
<feature type="domain" description="BLUF" evidence="1">
    <location>
        <begin position="2"/>
        <end position="93"/>
    </location>
</feature>
<dbReference type="SMART" id="SM01034">
    <property type="entry name" value="BLUF"/>
    <property type="match status" value="1"/>
</dbReference>
<accession>A0A843YBS5</accession>
<dbReference type="Pfam" id="PF04940">
    <property type="entry name" value="BLUF"/>
    <property type="match status" value="1"/>
</dbReference>
<evidence type="ECO:0000313" key="2">
    <source>
        <dbReference type="EMBL" id="MQQ08421.1"/>
    </source>
</evidence>
<evidence type="ECO:0000259" key="1">
    <source>
        <dbReference type="PROSITE" id="PS50925"/>
    </source>
</evidence>
<dbReference type="Proteomes" id="UP000444174">
    <property type="component" value="Unassembled WGS sequence"/>
</dbReference>
<dbReference type="AlphaFoldDB" id="A0A843YBS5"/>
<keyword evidence="3" id="KW-1185">Reference proteome</keyword>
<dbReference type="PROSITE" id="PS50925">
    <property type="entry name" value="BLUF"/>
    <property type="match status" value="1"/>
</dbReference>
<evidence type="ECO:0000313" key="3">
    <source>
        <dbReference type="Proteomes" id="UP000444174"/>
    </source>
</evidence>
<reference evidence="2 3" key="1">
    <citation type="submission" date="2019-10" db="EMBL/GenBank/DDBJ databases">
        <title>Epibacterium sp. nov., isolated from seawater.</title>
        <authorList>
            <person name="Zhang X."/>
            <person name="Li N."/>
        </authorList>
    </citation>
    <scope>NUCLEOTIDE SEQUENCE [LARGE SCALE GENOMIC DNA]</scope>
    <source>
        <strain evidence="2 3">SM1979</strain>
    </source>
</reference>
<proteinExistence type="predicted"/>